<dbReference type="Proteomes" id="UP001515480">
    <property type="component" value="Unassembled WGS sequence"/>
</dbReference>
<dbReference type="PANTHER" id="PTHR43358:SF4">
    <property type="entry name" value="ALPHA_BETA HYDROLASE FOLD-1 DOMAIN-CONTAINING PROTEIN"/>
    <property type="match status" value="1"/>
</dbReference>
<dbReference type="AlphaFoldDB" id="A0AB34J192"/>
<proteinExistence type="predicted"/>
<protein>
    <recommendedName>
        <fullName evidence="2">Serine aminopeptidase S33 domain-containing protein</fullName>
    </recommendedName>
</protein>
<feature type="region of interest" description="Disordered" evidence="1">
    <location>
        <begin position="391"/>
        <end position="410"/>
    </location>
</feature>
<dbReference type="EMBL" id="JBGBPQ010000014">
    <property type="protein sequence ID" value="KAL1511152.1"/>
    <property type="molecule type" value="Genomic_DNA"/>
</dbReference>
<reference evidence="3 4" key="1">
    <citation type="journal article" date="2024" name="Science">
        <title>Giant polyketide synthase enzymes in the biosynthesis of giant marine polyether toxins.</title>
        <authorList>
            <person name="Fallon T.R."/>
            <person name="Shende V.V."/>
            <person name="Wierzbicki I.H."/>
            <person name="Pendleton A.L."/>
            <person name="Watervoot N.F."/>
            <person name="Auber R.P."/>
            <person name="Gonzalez D.J."/>
            <person name="Wisecaver J.H."/>
            <person name="Moore B.S."/>
        </authorList>
    </citation>
    <scope>NUCLEOTIDE SEQUENCE [LARGE SCALE GENOMIC DNA]</scope>
    <source>
        <strain evidence="3 4">12B1</strain>
    </source>
</reference>
<gene>
    <name evidence="3" type="ORF">AB1Y20_005970</name>
</gene>
<feature type="domain" description="Serine aminopeptidase S33" evidence="2">
    <location>
        <begin position="109"/>
        <end position="219"/>
    </location>
</feature>
<evidence type="ECO:0000313" key="3">
    <source>
        <dbReference type="EMBL" id="KAL1511152.1"/>
    </source>
</evidence>
<dbReference type="SUPFAM" id="SSF53474">
    <property type="entry name" value="alpha/beta-Hydrolases"/>
    <property type="match status" value="1"/>
</dbReference>
<name>A0AB34J192_PRYPA</name>
<feature type="region of interest" description="Disordered" evidence="1">
    <location>
        <begin position="1"/>
        <end position="30"/>
    </location>
</feature>
<feature type="region of interest" description="Disordered" evidence="1">
    <location>
        <begin position="421"/>
        <end position="449"/>
    </location>
</feature>
<dbReference type="InterPro" id="IPR029058">
    <property type="entry name" value="AB_hydrolase_fold"/>
</dbReference>
<accession>A0AB34J192</accession>
<dbReference type="Gene3D" id="3.40.50.1820">
    <property type="entry name" value="alpha/beta hydrolase"/>
    <property type="match status" value="1"/>
</dbReference>
<dbReference type="PANTHER" id="PTHR43358">
    <property type="entry name" value="ALPHA/BETA-HYDROLASE"/>
    <property type="match status" value="1"/>
</dbReference>
<dbReference type="InterPro" id="IPR052920">
    <property type="entry name" value="DNA-binding_regulatory"/>
</dbReference>
<organism evidence="3 4">
    <name type="scientific">Prymnesium parvum</name>
    <name type="common">Toxic golden alga</name>
    <dbReference type="NCBI Taxonomy" id="97485"/>
    <lineage>
        <taxon>Eukaryota</taxon>
        <taxon>Haptista</taxon>
        <taxon>Haptophyta</taxon>
        <taxon>Prymnesiophyceae</taxon>
        <taxon>Prymnesiales</taxon>
        <taxon>Prymnesiaceae</taxon>
        <taxon>Prymnesium</taxon>
    </lineage>
</organism>
<dbReference type="Pfam" id="PF12146">
    <property type="entry name" value="Hydrolase_4"/>
    <property type="match status" value="1"/>
</dbReference>
<dbReference type="InterPro" id="IPR022742">
    <property type="entry name" value="Hydrolase_4"/>
</dbReference>
<comment type="caution">
    <text evidence="3">The sequence shown here is derived from an EMBL/GenBank/DDBJ whole genome shotgun (WGS) entry which is preliminary data.</text>
</comment>
<evidence type="ECO:0000313" key="4">
    <source>
        <dbReference type="Proteomes" id="UP001515480"/>
    </source>
</evidence>
<sequence>MPPRRERERSDQEAREVPEGSPPETERGGRMGVGGYVNLIKVGYEELVKAIIRPPRAEYEIEELGPSSFDYGGVPFVREDLSLVNPRGMRLVCSMWRRRQLPEGGLPCVIYMHGNASCRAEALQVLAGVLASGASLFTFDFAGCGMSEGDYISLGWYEKDDLAVVLQHLRDNSLATSIALWGRSMGAACSVMHASRDPSIAGLICDSPFASLEQVALELVANAPQQVPGAPAFPSFLVKTLLWKVAMSVKHRAGFDLYKLRPVDAAKTCYAPALFGAGTDDVLVRPHHSKQIYDLFAGDKNFVTFEGDHNDVRPDFFMDSACIFLKNVLLIPESAQLDVPLDANGRPRSIRHVFARGSGHQGYQHAADHHFALAEAEEEMLRQAILASLRDSTSAADAPSPPPPAPPADLTAALMSALSVAGGADRPRDHPPTSLLASLPPLPAPAAADRPIASDERGMATDAAVPQVEVAAVARASGTEPADVASAEEELLAEAILLSLQDNK</sequence>
<feature type="compositionally biased region" description="Basic and acidic residues" evidence="1">
    <location>
        <begin position="1"/>
        <end position="29"/>
    </location>
</feature>
<keyword evidence="4" id="KW-1185">Reference proteome</keyword>
<evidence type="ECO:0000256" key="1">
    <source>
        <dbReference type="SAM" id="MobiDB-lite"/>
    </source>
</evidence>
<evidence type="ECO:0000259" key="2">
    <source>
        <dbReference type="Pfam" id="PF12146"/>
    </source>
</evidence>